<dbReference type="Proteomes" id="UP000186904">
    <property type="component" value="Unassembled WGS sequence"/>
</dbReference>
<sequence>MNNLKTLTAAIAFATFGIGAPAVMAQAGGAPAQQQYEQGQPAAAPISDENLEKFVEADAEVAELRDEFSEKLSKAEDQEEAQKLQLEAQEKMVEAVQDADLDVPTYNEIATRMQTDPELQQRVESLK</sequence>
<accession>A0A031MIL4</accession>
<feature type="signal peptide" evidence="2">
    <location>
        <begin position="1"/>
        <end position="25"/>
    </location>
</feature>
<evidence type="ECO:0000313" key="4">
    <source>
        <dbReference type="EMBL" id="SER59434.1"/>
    </source>
</evidence>
<dbReference type="OrthoDB" id="5601035at2"/>
<feature type="chain" id="PRO_5010401352" evidence="2">
    <location>
        <begin position="26"/>
        <end position="127"/>
    </location>
</feature>
<name>A0A031MIL4_9GAMM</name>
<evidence type="ECO:0000313" key="7">
    <source>
        <dbReference type="Proteomes" id="UP000186599"/>
    </source>
</evidence>
<evidence type="ECO:0000256" key="2">
    <source>
        <dbReference type="SAM" id="SignalP"/>
    </source>
</evidence>
<dbReference type="AlphaFoldDB" id="A0A031MIL4"/>
<protein>
    <submittedName>
        <fullName evidence="6">DUF4168 domain-containing protein</fullName>
    </submittedName>
</protein>
<dbReference type="InterPro" id="IPR025433">
    <property type="entry name" value="DUF4168"/>
</dbReference>
<evidence type="ECO:0000313" key="5">
    <source>
        <dbReference type="EMBL" id="SFL66443.1"/>
    </source>
</evidence>
<reference evidence="6 9" key="2">
    <citation type="submission" date="2019-04" db="EMBL/GenBank/DDBJ databases">
        <title>Crypto-aerobic microbial life in anoxic (sulfidic) marine sediments.</title>
        <authorList>
            <person name="Bhattacharya S."/>
            <person name="Roy C."/>
            <person name="Mondal N."/>
            <person name="Sarkar J."/>
            <person name="Mandal S."/>
            <person name="Rameez M.J."/>
            <person name="Ghosh W."/>
        </authorList>
    </citation>
    <scope>NUCLEOTIDE SEQUENCE [LARGE SCALE GENOMIC DNA]</scope>
    <source>
        <strain evidence="6 9">SBBB</strain>
    </source>
</reference>
<dbReference type="STRING" id="653930.SAMN05216589_1020"/>
<keyword evidence="2" id="KW-0732">Signal</keyword>
<dbReference type="RefSeq" id="WP_036988835.1">
    <property type="nucleotide sequence ID" value="NZ_FOGN01000001.1"/>
</dbReference>
<evidence type="ECO:0000256" key="1">
    <source>
        <dbReference type="SAM" id="Coils"/>
    </source>
</evidence>
<reference evidence="7 8" key="1">
    <citation type="submission" date="2016-10" db="EMBL/GenBank/DDBJ databases">
        <authorList>
            <person name="de Groot N.N."/>
        </authorList>
    </citation>
    <scope>NUCLEOTIDE SEQUENCE [LARGE SCALE GENOMIC DNA]</scope>
    <source>
        <strain evidence="5 7">CGMCC 1.9095</strain>
        <strain evidence="4 8">DSM 22558</strain>
    </source>
</reference>
<evidence type="ECO:0000313" key="9">
    <source>
        <dbReference type="Proteomes" id="UP000305198"/>
    </source>
</evidence>
<dbReference type="Proteomes" id="UP000305198">
    <property type="component" value="Unassembled WGS sequence"/>
</dbReference>
<evidence type="ECO:0000259" key="3">
    <source>
        <dbReference type="Pfam" id="PF13767"/>
    </source>
</evidence>
<dbReference type="EMBL" id="SWAV01000004">
    <property type="protein sequence ID" value="TKA90823.1"/>
    <property type="molecule type" value="Genomic_DNA"/>
</dbReference>
<keyword evidence="1" id="KW-0175">Coiled coil</keyword>
<keyword evidence="7" id="KW-1185">Reference proteome</keyword>
<feature type="coiled-coil region" evidence="1">
    <location>
        <begin position="61"/>
        <end position="94"/>
    </location>
</feature>
<dbReference type="EMBL" id="FOUA01000001">
    <property type="protein sequence ID" value="SFL66443.1"/>
    <property type="molecule type" value="Genomic_DNA"/>
</dbReference>
<evidence type="ECO:0000313" key="6">
    <source>
        <dbReference type="EMBL" id="TKA90823.1"/>
    </source>
</evidence>
<dbReference type="EMBL" id="FOGN01000001">
    <property type="protein sequence ID" value="SER59434.1"/>
    <property type="molecule type" value="Genomic_DNA"/>
</dbReference>
<organism evidence="6 9">
    <name type="scientific">Halopseudomonas bauzanensis</name>
    <dbReference type="NCBI Taxonomy" id="653930"/>
    <lineage>
        <taxon>Bacteria</taxon>
        <taxon>Pseudomonadati</taxon>
        <taxon>Pseudomonadota</taxon>
        <taxon>Gammaproteobacteria</taxon>
        <taxon>Pseudomonadales</taxon>
        <taxon>Pseudomonadaceae</taxon>
        <taxon>Halopseudomonas</taxon>
    </lineage>
</organism>
<proteinExistence type="predicted"/>
<dbReference type="Proteomes" id="UP000186599">
    <property type="component" value="Unassembled WGS sequence"/>
</dbReference>
<dbReference type="Pfam" id="PF13767">
    <property type="entry name" value="DUF4168"/>
    <property type="match status" value="1"/>
</dbReference>
<gene>
    <name evidence="6" type="ORF">FA869_12250</name>
    <name evidence="5" type="ORF">SAMN04487855_0606</name>
    <name evidence="4" type="ORF">SAMN05216589_1020</name>
</gene>
<evidence type="ECO:0000313" key="8">
    <source>
        <dbReference type="Proteomes" id="UP000186904"/>
    </source>
</evidence>
<feature type="domain" description="DUF4168" evidence="3">
    <location>
        <begin position="47"/>
        <end position="123"/>
    </location>
</feature>